<dbReference type="EMBL" id="KE651166">
    <property type="protein sequence ID" value="EEB05614.1"/>
    <property type="molecule type" value="Genomic_DNA"/>
</dbReference>
<dbReference type="PANTHER" id="PTHR43442:SF3">
    <property type="entry name" value="GLUCONOKINASE-RELATED"/>
    <property type="match status" value="1"/>
</dbReference>
<dbReference type="InterPro" id="IPR027417">
    <property type="entry name" value="P-loop_NTPase"/>
</dbReference>
<accession>B6JW63</accession>
<evidence type="ECO:0000256" key="3">
    <source>
        <dbReference type="ARBA" id="ARBA00012054"/>
    </source>
</evidence>
<dbReference type="GeneID" id="7050673"/>
<sequence>MSTIAKKERKTDVIIVAGPAACGKTTIADYLSKSLGFTYIEGDDLHPQANIDKMAQGHALTDEDRWGWLEKIGIVTARTASSEDVHGIVVTCSALKRKYRDRLRSELANKNIVLWFVFLHASKETLTKRIKARVGHFMKAEMITSQLNTLEPPNDSEPDACTINVEGTMTQAQHDCLAQVQKLLDKENQE</sequence>
<evidence type="ECO:0000256" key="4">
    <source>
        <dbReference type="ARBA" id="ARBA00022679"/>
    </source>
</evidence>
<comment type="similarity">
    <text evidence="2 9">Belongs to the gluconokinase GntK/GntV family.</text>
</comment>
<gene>
    <name evidence="11" type="primary">idn1</name>
    <name evidence="10" type="ORF">SJAG_00633</name>
</gene>
<dbReference type="GO" id="GO:0005524">
    <property type="term" value="F:ATP binding"/>
    <property type="evidence" value="ECO:0007669"/>
    <property type="project" value="UniProtKB-KW"/>
</dbReference>
<evidence type="ECO:0000256" key="9">
    <source>
        <dbReference type="RuleBase" id="RU363066"/>
    </source>
</evidence>
<evidence type="ECO:0000313" key="11">
    <source>
        <dbReference type="JaponicusDB" id="SJAG_00633"/>
    </source>
</evidence>
<reference evidence="10 12" key="1">
    <citation type="journal article" date="2011" name="Science">
        <title>Comparative functional genomics of the fission yeasts.</title>
        <authorList>
            <person name="Rhind N."/>
            <person name="Chen Z."/>
            <person name="Yassour M."/>
            <person name="Thompson D.A."/>
            <person name="Haas B.J."/>
            <person name="Habib N."/>
            <person name="Wapinski I."/>
            <person name="Roy S."/>
            <person name="Lin M.F."/>
            <person name="Heiman D.I."/>
            <person name="Young S.K."/>
            <person name="Furuya K."/>
            <person name="Guo Y."/>
            <person name="Pidoux A."/>
            <person name="Chen H.M."/>
            <person name="Robbertse B."/>
            <person name="Goldberg J.M."/>
            <person name="Aoki K."/>
            <person name="Bayne E.H."/>
            <person name="Berlin A.M."/>
            <person name="Desjardins C.A."/>
            <person name="Dobbs E."/>
            <person name="Dukaj L."/>
            <person name="Fan L."/>
            <person name="FitzGerald M.G."/>
            <person name="French C."/>
            <person name="Gujja S."/>
            <person name="Hansen K."/>
            <person name="Keifenheim D."/>
            <person name="Levin J.Z."/>
            <person name="Mosher R.A."/>
            <person name="Mueller C.A."/>
            <person name="Pfiffner J."/>
            <person name="Priest M."/>
            <person name="Russ C."/>
            <person name="Smialowska A."/>
            <person name="Swoboda P."/>
            <person name="Sykes S.M."/>
            <person name="Vaughn M."/>
            <person name="Vengrova S."/>
            <person name="Yoder R."/>
            <person name="Zeng Q."/>
            <person name="Allshire R."/>
            <person name="Baulcombe D."/>
            <person name="Birren B.W."/>
            <person name="Brown W."/>
            <person name="Ekwall K."/>
            <person name="Kellis M."/>
            <person name="Leatherwood J."/>
            <person name="Levin H."/>
            <person name="Margalit H."/>
            <person name="Martienssen R."/>
            <person name="Nieduszynski C.A."/>
            <person name="Spatafora J.W."/>
            <person name="Friedman N."/>
            <person name="Dalgaard J.Z."/>
            <person name="Baumann P."/>
            <person name="Niki H."/>
            <person name="Regev A."/>
            <person name="Nusbaum C."/>
        </authorList>
    </citation>
    <scope>NUCLEOTIDE SEQUENCE [LARGE SCALE GENOMIC DNA]</scope>
    <source>
        <strain evidence="12">yFS275 / FY16936</strain>
    </source>
</reference>
<evidence type="ECO:0000313" key="10">
    <source>
        <dbReference type="EMBL" id="EEB05614.1"/>
    </source>
</evidence>
<dbReference type="HOGENOM" id="CLU_077168_4_0_1"/>
<dbReference type="JaponicusDB" id="SJAG_00633">
    <property type="gene designation" value="idn1"/>
</dbReference>
<dbReference type="Gene3D" id="3.40.50.300">
    <property type="entry name" value="P-loop containing nucleotide triphosphate hydrolases"/>
    <property type="match status" value="1"/>
</dbReference>
<dbReference type="OrthoDB" id="3821113at2759"/>
<keyword evidence="4 9" id="KW-0808">Transferase</keyword>
<evidence type="ECO:0000256" key="7">
    <source>
        <dbReference type="ARBA" id="ARBA00022840"/>
    </source>
</evidence>
<evidence type="ECO:0000256" key="6">
    <source>
        <dbReference type="ARBA" id="ARBA00022777"/>
    </source>
</evidence>
<dbReference type="STRING" id="402676.B6JW63"/>
<proteinExistence type="inferred from homology"/>
<dbReference type="AlphaFoldDB" id="B6JW63"/>
<dbReference type="Pfam" id="PF13671">
    <property type="entry name" value="AAA_33"/>
    <property type="match status" value="1"/>
</dbReference>
<dbReference type="InterPro" id="IPR006001">
    <property type="entry name" value="Therm_gnt_kin"/>
</dbReference>
<comment type="catalytic activity">
    <reaction evidence="8 9">
        <text>D-gluconate + ATP = 6-phospho-D-gluconate + ADP + H(+)</text>
        <dbReference type="Rhea" id="RHEA:19433"/>
        <dbReference type="ChEBI" id="CHEBI:15378"/>
        <dbReference type="ChEBI" id="CHEBI:18391"/>
        <dbReference type="ChEBI" id="CHEBI:30616"/>
        <dbReference type="ChEBI" id="CHEBI:58759"/>
        <dbReference type="ChEBI" id="CHEBI:456216"/>
        <dbReference type="EC" id="2.7.1.12"/>
    </reaction>
</comment>
<dbReference type="VEuPathDB" id="FungiDB:SJAG_00633"/>
<protein>
    <recommendedName>
        <fullName evidence="3 9">Gluconokinase</fullName>
        <ecNumber evidence="3 9">2.7.1.12</ecNumber>
    </recommendedName>
</protein>
<comment type="pathway">
    <text evidence="1 9">Carbohydrate acid metabolism; D-gluconate degradation.</text>
</comment>
<evidence type="ECO:0000256" key="2">
    <source>
        <dbReference type="ARBA" id="ARBA00008420"/>
    </source>
</evidence>
<evidence type="ECO:0000313" key="12">
    <source>
        <dbReference type="Proteomes" id="UP000001744"/>
    </source>
</evidence>
<keyword evidence="12" id="KW-1185">Reference proteome</keyword>
<dbReference type="PANTHER" id="PTHR43442">
    <property type="entry name" value="GLUCONOKINASE-RELATED"/>
    <property type="match status" value="1"/>
</dbReference>
<dbReference type="OMA" id="HFIYLRA"/>
<organism evidence="10 12">
    <name type="scientific">Schizosaccharomyces japonicus (strain yFS275 / FY16936)</name>
    <name type="common">Fission yeast</name>
    <dbReference type="NCBI Taxonomy" id="402676"/>
    <lineage>
        <taxon>Eukaryota</taxon>
        <taxon>Fungi</taxon>
        <taxon>Dikarya</taxon>
        <taxon>Ascomycota</taxon>
        <taxon>Taphrinomycotina</taxon>
        <taxon>Schizosaccharomycetes</taxon>
        <taxon>Schizosaccharomycetales</taxon>
        <taxon>Schizosaccharomycetaceae</taxon>
        <taxon>Schizosaccharomyces</taxon>
    </lineage>
</organism>
<name>B6JW63_SCHJY</name>
<evidence type="ECO:0000256" key="5">
    <source>
        <dbReference type="ARBA" id="ARBA00022741"/>
    </source>
</evidence>
<dbReference type="GO" id="GO:0005975">
    <property type="term" value="P:carbohydrate metabolic process"/>
    <property type="evidence" value="ECO:0007669"/>
    <property type="project" value="InterPro"/>
</dbReference>
<dbReference type="GO" id="GO:0009051">
    <property type="term" value="P:pentose-phosphate shunt, oxidative branch"/>
    <property type="evidence" value="ECO:0007669"/>
    <property type="project" value="EnsemblFungi"/>
</dbReference>
<dbReference type="eggNOG" id="KOG3354">
    <property type="taxonomic scope" value="Eukaryota"/>
</dbReference>
<dbReference type="GO" id="GO:0046316">
    <property type="term" value="F:gluconokinase activity"/>
    <property type="evidence" value="ECO:0000318"/>
    <property type="project" value="GO_Central"/>
</dbReference>
<dbReference type="Proteomes" id="UP000001744">
    <property type="component" value="Unassembled WGS sequence"/>
</dbReference>
<dbReference type="NCBIfam" id="TIGR01313">
    <property type="entry name" value="therm_gnt_kin"/>
    <property type="match status" value="1"/>
</dbReference>
<dbReference type="RefSeq" id="XP_002171907.1">
    <property type="nucleotide sequence ID" value="XM_002171871.2"/>
</dbReference>
<dbReference type="EC" id="2.7.1.12" evidence="3 9"/>
<keyword evidence="7 9" id="KW-0067">ATP-binding</keyword>
<keyword evidence="5 9" id="KW-0547">Nucleotide-binding</keyword>
<dbReference type="CDD" id="cd02021">
    <property type="entry name" value="GntK"/>
    <property type="match status" value="1"/>
</dbReference>
<evidence type="ECO:0000256" key="1">
    <source>
        <dbReference type="ARBA" id="ARBA00004875"/>
    </source>
</evidence>
<dbReference type="UniPathway" id="UPA00792"/>
<dbReference type="SUPFAM" id="SSF52540">
    <property type="entry name" value="P-loop containing nucleoside triphosphate hydrolases"/>
    <property type="match status" value="1"/>
</dbReference>
<evidence type="ECO:0000256" key="8">
    <source>
        <dbReference type="ARBA" id="ARBA00048090"/>
    </source>
</evidence>
<keyword evidence="6 9" id="KW-0418">Kinase</keyword>